<evidence type="ECO:0000256" key="3">
    <source>
        <dbReference type="ARBA" id="ARBA00022483"/>
    </source>
</evidence>
<feature type="compositionally biased region" description="Acidic residues" evidence="5">
    <location>
        <begin position="461"/>
        <end position="479"/>
    </location>
</feature>
<feature type="compositionally biased region" description="Pro residues" evidence="5">
    <location>
        <begin position="376"/>
        <end position="395"/>
    </location>
</feature>
<evidence type="ECO:0000313" key="8">
    <source>
        <dbReference type="Proteomes" id="UP000245942"/>
    </source>
</evidence>
<dbReference type="GO" id="GO:0005886">
    <property type="term" value="C:plasma membrane"/>
    <property type="evidence" value="ECO:0007669"/>
    <property type="project" value="TreeGrafter"/>
</dbReference>
<organism evidence="7 8">
    <name type="scientific">Pseudomicrostroma glucosiphilum</name>
    <dbReference type="NCBI Taxonomy" id="1684307"/>
    <lineage>
        <taxon>Eukaryota</taxon>
        <taxon>Fungi</taxon>
        <taxon>Dikarya</taxon>
        <taxon>Basidiomycota</taxon>
        <taxon>Ustilaginomycotina</taxon>
        <taxon>Exobasidiomycetes</taxon>
        <taxon>Microstromatales</taxon>
        <taxon>Microstromatales incertae sedis</taxon>
        <taxon>Pseudomicrostroma</taxon>
    </lineage>
</organism>
<dbReference type="PANTHER" id="PTHR16092">
    <property type="entry name" value="SEC3/SYNTAXIN-RELATED"/>
    <property type="match status" value="1"/>
</dbReference>
<dbReference type="GeneID" id="37014664"/>
<dbReference type="InterPro" id="IPR048628">
    <property type="entry name" value="Sec3_C"/>
</dbReference>
<feature type="compositionally biased region" description="Low complexity" evidence="5">
    <location>
        <begin position="355"/>
        <end position="375"/>
    </location>
</feature>
<dbReference type="PANTHER" id="PTHR16092:SF14">
    <property type="entry name" value="EXOCYST COMPLEX COMPONENT 1 ISOFORM X1"/>
    <property type="match status" value="1"/>
</dbReference>
<feature type="compositionally biased region" description="Low complexity" evidence="5">
    <location>
        <begin position="325"/>
        <end position="344"/>
    </location>
</feature>
<dbReference type="Proteomes" id="UP000245942">
    <property type="component" value="Unassembled WGS sequence"/>
</dbReference>
<proteinExistence type="inferred from homology"/>
<feature type="compositionally biased region" description="Low complexity" evidence="5">
    <location>
        <begin position="480"/>
        <end position="492"/>
    </location>
</feature>
<dbReference type="EMBL" id="KZ819331">
    <property type="protein sequence ID" value="PWN19487.1"/>
    <property type="molecule type" value="Genomic_DNA"/>
</dbReference>
<feature type="compositionally biased region" description="Pro residues" evidence="5">
    <location>
        <begin position="203"/>
        <end position="216"/>
    </location>
</feature>
<evidence type="ECO:0000256" key="4">
    <source>
        <dbReference type="ARBA" id="ARBA00023054"/>
    </source>
</evidence>
<keyword evidence="4" id="KW-0175">Coiled coil</keyword>
<feature type="compositionally biased region" description="Low complexity" evidence="5">
    <location>
        <begin position="191"/>
        <end position="200"/>
    </location>
</feature>
<dbReference type="GO" id="GO:0000145">
    <property type="term" value="C:exocyst"/>
    <property type="evidence" value="ECO:0007669"/>
    <property type="project" value="InterPro"/>
</dbReference>
<dbReference type="GO" id="GO:0005546">
    <property type="term" value="F:phosphatidylinositol-4,5-bisphosphate binding"/>
    <property type="evidence" value="ECO:0007669"/>
    <property type="project" value="TreeGrafter"/>
</dbReference>
<evidence type="ECO:0000256" key="1">
    <source>
        <dbReference type="ARBA" id="ARBA00006518"/>
    </source>
</evidence>
<feature type="region of interest" description="Disordered" evidence="5">
    <location>
        <begin position="455"/>
        <end position="553"/>
    </location>
</feature>
<evidence type="ECO:0000256" key="5">
    <source>
        <dbReference type="SAM" id="MobiDB-lite"/>
    </source>
</evidence>
<dbReference type="Pfam" id="PF15277">
    <property type="entry name" value="Sec3-PIP2_bind"/>
    <property type="match status" value="1"/>
</dbReference>
<dbReference type="GO" id="GO:0006887">
    <property type="term" value="P:exocytosis"/>
    <property type="evidence" value="ECO:0007669"/>
    <property type="project" value="UniProtKB-KW"/>
</dbReference>
<keyword evidence="3" id="KW-0268">Exocytosis</keyword>
<accession>A0A316U2K6</accession>
<dbReference type="OrthoDB" id="27109at2759"/>
<dbReference type="STRING" id="1684307.A0A316U2K6"/>
<dbReference type="InterPro" id="IPR028258">
    <property type="entry name" value="Sec3-PIP2_bind"/>
</dbReference>
<dbReference type="Pfam" id="PF09763">
    <property type="entry name" value="Sec3_CC"/>
    <property type="match status" value="1"/>
</dbReference>
<gene>
    <name evidence="7" type="ORF">BCV69DRAFT_284116</name>
</gene>
<reference evidence="7 8" key="1">
    <citation type="journal article" date="2018" name="Mol. Biol. Evol.">
        <title>Broad Genomic Sampling Reveals a Smut Pathogenic Ancestry of the Fungal Clade Ustilaginomycotina.</title>
        <authorList>
            <person name="Kijpornyongpan T."/>
            <person name="Mondo S.J."/>
            <person name="Barry K."/>
            <person name="Sandor L."/>
            <person name="Lee J."/>
            <person name="Lipzen A."/>
            <person name="Pangilinan J."/>
            <person name="LaButti K."/>
            <person name="Hainaut M."/>
            <person name="Henrissat B."/>
            <person name="Grigoriev I.V."/>
            <person name="Spatafora J.W."/>
            <person name="Aime M.C."/>
        </authorList>
    </citation>
    <scope>NUCLEOTIDE SEQUENCE [LARGE SCALE GENOMIC DNA]</scope>
    <source>
        <strain evidence="7 8">MCA 4718</strain>
    </source>
</reference>
<feature type="compositionally biased region" description="Polar residues" evidence="5">
    <location>
        <begin position="1283"/>
        <end position="1292"/>
    </location>
</feature>
<feature type="domain" description="Exocyst complex component Sec3 PIP2-binding N-terminal" evidence="6">
    <location>
        <begin position="63"/>
        <end position="148"/>
    </location>
</feature>
<feature type="compositionally biased region" description="Polar residues" evidence="5">
    <location>
        <begin position="397"/>
        <end position="414"/>
    </location>
</feature>
<sequence>MSSLAVPAPIEKAAGSNTSSGQSTRDAFNAALRSRNPQNNYIAHLKIWEPVETENGAPPAAGPVRKARYLILAVQRDTGRVTVNKAKRNANGSFSIGKDWDLNTLKVVEVIDPTTFSLTLSRPYQWTTDRGREQHLFLSSMVNVYRRYTRSSSGPRCIGITVEAQGSGASSDRLVSPSSSQDRQPEPSLSPPTASSPSKPTDFVPPAPLSIAPPKPSRSGTADSTLVSPLSSRPPPTSSPSRPQRVAHDPIAQSQGVEEAAPAPPVVESPAPFSAASSSSLLSPLNRRPTIQRETSAGPVLQRTPSSSLSIEEGAKPESMQLGVASASMSRSRSFQSASSAGSAKDTLSDRLARAASGAKSGSSTPTAGRPSTPESAPPARPPPAQPRVMPPASAPPVTNSMTDSQSAYVSPSKPTLDRRFSIAPTNNARARLSAVEPIARGGKAYEKMLLAGTGLKSIGDEDEEEEEEEEEELLDETAGDLGRLNGDNRNGGTTGENGMSKSYLQVEPIGRKNTLKASKSLTRKATRRQGNAHERQANGSGANEEGESDEDDATLVNVEELLEGIDFRAVNKESGRTGLAARGLGSGSAYSGALSRKGQGTADVIEANLLSELEALDSANIHSILTGDDRLASVLNHVDAALAQLDSIDSLVASFKMSLNSRAEDINFIEGQNRGLQVMNSNWRALEKEIEQLQQTVNVPQEEVTALLDGTYHLDGAIESKEAAAASLYKAILQAKTSQMEETNGTAGVNGNGSGGGMAATTERLDEYSSISNAFGTKSLSHLQTVFTELTTVLLSDPARKAMLQPPHPRLTSHEVVEQALSGYCGLMLYLKEVEPRTFERISAAYLTSAAERYNAECSRLAAVWKMLVRKASEDEDGMASFVQDVQVGAVTALSRATTVRRLGGPAANRKGKSGGADGEVAGAEAFGHLLFTIIPLLIQETLFLSDFLHLNLNGLTFADYMDLETYFRKRAAALFGEDSKERRGGLREMKGAMDLVFGFLVTEVNGFLEEVERRDRFQMVGVVAALDGALMEAEHSGNDFVLKTLNKLQGKATAILERFFADQLRAAVVSASKQQTFSAPTFRGKRSGRGGLTAAVRIAPHFVDRIESQLGNAQHLNVRSIVDGFYARMENTIIDTLLSLKVETTTATGGQDEDKGAMNHQVLLIENMHHLIQESTKLLYRAPALRALVARAEKVYEDSLSHYTHFVLRRPLGKMMDFGDGIDALLRSTPANEVSLHNAYSKSSFRKLAKEHGIKDLRKQVDALWKRVLKHFNEDENENFTLASSTSSRGETGELVTGPAAEEEERRAVVGKVWRRCEHDFVREIERTMRIQDECYKGAGVGLEVKVDEVVRLFAR</sequence>
<dbReference type="RefSeq" id="XP_025346647.1">
    <property type="nucleotide sequence ID" value="XM_025492930.1"/>
</dbReference>
<dbReference type="GO" id="GO:0006893">
    <property type="term" value="P:Golgi to plasma membrane transport"/>
    <property type="evidence" value="ECO:0007669"/>
    <property type="project" value="TreeGrafter"/>
</dbReference>
<feature type="compositionally biased region" description="Polar residues" evidence="5">
    <location>
        <begin position="15"/>
        <end position="25"/>
    </location>
</feature>
<dbReference type="InterPro" id="IPR019160">
    <property type="entry name" value="Sec3_CC"/>
</dbReference>
<feature type="region of interest" description="Disordered" evidence="5">
    <location>
        <begin position="162"/>
        <end position="430"/>
    </location>
</feature>
<feature type="compositionally biased region" description="Low complexity" evidence="5">
    <location>
        <begin position="268"/>
        <end position="285"/>
    </location>
</feature>
<dbReference type="SMART" id="SM01313">
    <property type="entry name" value="Sec3-PIP2_bind"/>
    <property type="match status" value="1"/>
</dbReference>
<keyword evidence="8" id="KW-1185">Reference proteome</keyword>
<name>A0A316U2K6_9BASI</name>
<evidence type="ECO:0000259" key="6">
    <source>
        <dbReference type="SMART" id="SM01313"/>
    </source>
</evidence>
<protein>
    <recommendedName>
        <fullName evidence="6">Exocyst complex component Sec3 PIP2-binding N-terminal domain-containing protein</fullName>
    </recommendedName>
</protein>
<dbReference type="Gene3D" id="2.30.29.90">
    <property type="match status" value="1"/>
</dbReference>
<keyword evidence="2" id="KW-0813">Transport</keyword>
<dbReference type="Pfam" id="PF20654">
    <property type="entry name" value="Sec3_C-term"/>
    <property type="match status" value="1"/>
</dbReference>
<evidence type="ECO:0000313" key="7">
    <source>
        <dbReference type="EMBL" id="PWN19487.1"/>
    </source>
</evidence>
<evidence type="ECO:0000256" key="2">
    <source>
        <dbReference type="ARBA" id="ARBA00022448"/>
    </source>
</evidence>
<feature type="region of interest" description="Disordered" evidence="5">
    <location>
        <begin position="1283"/>
        <end position="1304"/>
    </location>
</feature>
<feature type="region of interest" description="Disordered" evidence="5">
    <location>
        <begin position="1"/>
        <end position="25"/>
    </location>
</feature>
<comment type="similarity">
    <text evidence="1">Belongs to the SEC3 family.</text>
</comment>